<accession>A0A1V6PM27</accession>
<proteinExistence type="predicted"/>
<evidence type="ECO:0000313" key="2">
    <source>
        <dbReference type="EMBL" id="OQD78070.1"/>
    </source>
</evidence>
<protein>
    <submittedName>
        <fullName evidence="2">Uncharacterized protein</fullName>
    </submittedName>
</protein>
<feature type="compositionally biased region" description="Polar residues" evidence="1">
    <location>
        <begin position="184"/>
        <end position="193"/>
    </location>
</feature>
<evidence type="ECO:0000313" key="3">
    <source>
        <dbReference type="Proteomes" id="UP000191672"/>
    </source>
</evidence>
<name>A0A1V6PM27_9EURO</name>
<dbReference type="AlphaFoldDB" id="A0A1V6PM27"/>
<keyword evidence="3" id="KW-1185">Reference proteome</keyword>
<sequence length="249" mass="27121">MSISRRNFEKVKAAASAAPLVARCTTTLESLTLQPCHFTATNVWQQKPGEGLITKFQATFSDIVRPTKCDPPGPTSYNKLDRGTPGLRFTPLLNDRSGLRFTSFIDDQSIPTPSLNLSPQNSNYNPGGLNTVFHGPAGDLHTPLVKSTLMTPNTLLEQFAVSPIQRNNIDPFHDLADVQHWTWEPQNKGSGNHNAGYPPGAFVQSHLADGAADGTSEATFLSDVDNQGKLYSQYIHSPGNKSSSRDDDQ</sequence>
<evidence type="ECO:0000256" key="1">
    <source>
        <dbReference type="SAM" id="MobiDB-lite"/>
    </source>
</evidence>
<organism evidence="2 3">
    <name type="scientific">Penicillium antarcticum</name>
    <dbReference type="NCBI Taxonomy" id="416450"/>
    <lineage>
        <taxon>Eukaryota</taxon>
        <taxon>Fungi</taxon>
        <taxon>Dikarya</taxon>
        <taxon>Ascomycota</taxon>
        <taxon>Pezizomycotina</taxon>
        <taxon>Eurotiomycetes</taxon>
        <taxon>Eurotiomycetidae</taxon>
        <taxon>Eurotiales</taxon>
        <taxon>Aspergillaceae</taxon>
        <taxon>Penicillium</taxon>
    </lineage>
</organism>
<dbReference type="EMBL" id="MDYN01000092">
    <property type="protein sequence ID" value="OQD78070.1"/>
    <property type="molecule type" value="Genomic_DNA"/>
</dbReference>
<comment type="caution">
    <text evidence="2">The sequence shown here is derived from an EMBL/GenBank/DDBJ whole genome shotgun (WGS) entry which is preliminary data.</text>
</comment>
<reference evidence="3" key="1">
    <citation type="journal article" date="2017" name="Nat. Microbiol.">
        <title>Global analysis of biosynthetic gene clusters reveals vast potential of secondary metabolite production in Penicillium species.</title>
        <authorList>
            <person name="Nielsen J.C."/>
            <person name="Grijseels S."/>
            <person name="Prigent S."/>
            <person name="Ji B."/>
            <person name="Dainat J."/>
            <person name="Nielsen K.F."/>
            <person name="Frisvad J.C."/>
            <person name="Workman M."/>
            <person name="Nielsen J."/>
        </authorList>
    </citation>
    <scope>NUCLEOTIDE SEQUENCE [LARGE SCALE GENOMIC DNA]</scope>
    <source>
        <strain evidence="3">IBT 31811</strain>
    </source>
</reference>
<feature type="region of interest" description="Disordered" evidence="1">
    <location>
        <begin position="183"/>
        <end position="202"/>
    </location>
</feature>
<dbReference type="Proteomes" id="UP000191672">
    <property type="component" value="Unassembled WGS sequence"/>
</dbReference>
<gene>
    <name evidence="2" type="ORF">PENANT_c092G06954</name>
</gene>